<evidence type="ECO:0000256" key="3">
    <source>
        <dbReference type="ARBA" id="ARBA00022475"/>
    </source>
</evidence>
<dbReference type="EMBL" id="CP045644">
    <property type="protein sequence ID" value="QFZ86840.1"/>
    <property type="molecule type" value="Genomic_DNA"/>
</dbReference>
<reference evidence="8 9" key="1">
    <citation type="submission" date="2019-10" db="EMBL/GenBank/DDBJ databases">
        <title>Complete genome sequence of Variovorax paradoxus 5C-2.</title>
        <authorList>
            <person name="Gogoleva N.E."/>
            <person name="Balkin A.S."/>
        </authorList>
    </citation>
    <scope>NUCLEOTIDE SEQUENCE [LARGE SCALE GENOMIC DNA]</scope>
    <source>
        <strain evidence="8 9">5C-2</strain>
    </source>
</reference>
<dbReference type="PANTHER" id="PTHR34582:SF6">
    <property type="entry name" value="UPF0702 TRANSMEMBRANE PROTEIN YCAP"/>
    <property type="match status" value="1"/>
</dbReference>
<organism evidence="8 9">
    <name type="scientific">Variovorax paradoxus</name>
    <dbReference type="NCBI Taxonomy" id="34073"/>
    <lineage>
        <taxon>Bacteria</taxon>
        <taxon>Pseudomonadati</taxon>
        <taxon>Pseudomonadota</taxon>
        <taxon>Betaproteobacteria</taxon>
        <taxon>Burkholderiales</taxon>
        <taxon>Comamonadaceae</taxon>
        <taxon>Variovorax</taxon>
    </lineage>
</organism>
<dbReference type="RefSeq" id="WP_153285287.1">
    <property type="nucleotide sequence ID" value="NZ_CP045644.1"/>
</dbReference>
<feature type="domain" description="YetF C-terminal" evidence="7">
    <location>
        <begin position="92"/>
        <end position="161"/>
    </location>
</feature>
<keyword evidence="6" id="KW-0472">Membrane</keyword>
<comment type="subcellular location">
    <subcellularLocation>
        <location evidence="1">Cell membrane</location>
        <topology evidence="1">Multi-pass membrane protein</topology>
    </subcellularLocation>
</comment>
<evidence type="ECO:0000313" key="9">
    <source>
        <dbReference type="Proteomes" id="UP000326780"/>
    </source>
</evidence>
<dbReference type="PANTHER" id="PTHR34582">
    <property type="entry name" value="UPF0702 TRANSMEMBRANE PROTEIN YCAP"/>
    <property type="match status" value="1"/>
</dbReference>
<dbReference type="InterPro" id="IPR023090">
    <property type="entry name" value="UPF0702_alpha/beta_dom_sf"/>
</dbReference>
<dbReference type="InterPro" id="IPR007353">
    <property type="entry name" value="DUF421"/>
</dbReference>
<evidence type="ECO:0000256" key="5">
    <source>
        <dbReference type="ARBA" id="ARBA00022989"/>
    </source>
</evidence>
<evidence type="ECO:0000256" key="6">
    <source>
        <dbReference type="ARBA" id="ARBA00023136"/>
    </source>
</evidence>
<evidence type="ECO:0000256" key="4">
    <source>
        <dbReference type="ARBA" id="ARBA00022692"/>
    </source>
</evidence>
<dbReference type="Pfam" id="PF04239">
    <property type="entry name" value="DUF421"/>
    <property type="match status" value="1"/>
</dbReference>
<evidence type="ECO:0000259" key="7">
    <source>
        <dbReference type="Pfam" id="PF04239"/>
    </source>
</evidence>
<comment type="similarity">
    <text evidence="2">Belongs to the UPF0702 family.</text>
</comment>
<protein>
    <submittedName>
        <fullName evidence="8">DUF421 domain-containing protein</fullName>
    </submittedName>
</protein>
<name>A0A5Q0MAI4_VARPD</name>
<evidence type="ECO:0000256" key="1">
    <source>
        <dbReference type="ARBA" id="ARBA00004651"/>
    </source>
</evidence>
<evidence type="ECO:0000256" key="2">
    <source>
        <dbReference type="ARBA" id="ARBA00006448"/>
    </source>
</evidence>
<gene>
    <name evidence="8" type="ORF">GFK26_30715</name>
</gene>
<keyword evidence="5" id="KW-1133">Transmembrane helix</keyword>
<dbReference type="Proteomes" id="UP000326780">
    <property type="component" value="Chromosome"/>
</dbReference>
<accession>A0A5Q0MAI4</accession>
<keyword evidence="4" id="KW-0812">Transmembrane</keyword>
<sequence>MDAMLELFRLEQPPWQMVLRGTAIYWTLLIVFRFLLRRDVGSLGVADLLFVVLIADASSNAMQGDYKTIGDGLVLIFTLVTWNYLLDWASYHSPWVWRFLAPRPEPLVRHGHIVHRTLRRELITVEELMAKLREKGIDDLSEVRVARLEGDGELSVLTYKKSGGAQ</sequence>
<keyword evidence="3" id="KW-1003">Cell membrane</keyword>
<proteinExistence type="inferred from homology"/>
<evidence type="ECO:0000313" key="8">
    <source>
        <dbReference type="EMBL" id="QFZ86840.1"/>
    </source>
</evidence>
<dbReference type="GO" id="GO:0005886">
    <property type="term" value="C:plasma membrane"/>
    <property type="evidence" value="ECO:0007669"/>
    <property type="project" value="UniProtKB-SubCell"/>
</dbReference>
<dbReference type="AlphaFoldDB" id="A0A5Q0MAI4"/>
<dbReference type="Gene3D" id="3.30.240.20">
    <property type="entry name" value="bsu07140 like domains"/>
    <property type="match status" value="1"/>
</dbReference>